<dbReference type="InterPro" id="IPR006700">
    <property type="entry name" value="RsmE"/>
</dbReference>
<dbReference type="EC" id="2.1.1.193" evidence="3 12"/>
<accession>A0ABQ2M3M5</accession>
<dbReference type="PANTHER" id="PTHR30027:SF3">
    <property type="entry name" value="16S RRNA (URACIL(1498)-N(3))-METHYLTRANSFERASE"/>
    <property type="match status" value="1"/>
</dbReference>
<evidence type="ECO:0000256" key="2">
    <source>
        <dbReference type="ARBA" id="ARBA00005528"/>
    </source>
</evidence>
<evidence type="ECO:0000256" key="12">
    <source>
        <dbReference type="PIRNR" id="PIRNR015601"/>
    </source>
</evidence>
<name>A0ABQ2M3M5_9MICC</name>
<evidence type="ECO:0000256" key="8">
    <source>
        <dbReference type="ARBA" id="ARBA00022679"/>
    </source>
</evidence>
<dbReference type="PANTHER" id="PTHR30027">
    <property type="entry name" value="RIBOSOMAL RNA SMALL SUBUNIT METHYLTRANSFERASE E"/>
    <property type="match status" value="1"/>
</dbReference>
<dbReference type="InterPro" id="IPR046887">
    <property type="entry name" value="RsmE_PUA-like"/>
</dbReference>
<sequence>MSNPLFYVGDGELAPASAGATVVVSGAEARHAAQVMRLSPGERVDVADGSGRRVSGIVHSAAPDRVEVTVETVHDEPAPYPELVLVQALAKGDRDVLAIQTATELGLDAVHPWQAERSIVRWKGDKAAKAVAKWEGALLSAAKQARRTRVPRTEKVLDGVGVASVCGPGSLVLVLHEDARQSLGDAVAEAGMLTGETVERVERIVLVVGPEGGISPAETAALSEAGGRPVLLGHHVLRSSTAGPAAVAVLQQLLGRFGPRP</sequence>
<dbReference type="Gene3D" id="2.40.240.20">
    <property type="entry name" value="Hypothetical PUA domain-like, domain 1"/>
    <property type="match status" value="1"/>
</dbReference>
<evidence type="ECO:0000256" key="3">
    <source>
        <dbReference type="ARBA" id="ARBA00012328"/>
    </source>
</evidence>
<evidence type="ECO:0000256" key="9">
    <source>
        <dbReference type="ARBA" id="ARBA00022691"/>
    </source>
</evidence>
<evidence type="ECO:0000256" key="5">
    <source>
        <dbReference type="ARBA" id="ARBA00022490"/>
    </source>
</evidence>
<dbReference type="RefSeq" id="WP_188806170.1">
    <property type="nucleotide sequence ID" value="NZ_BAAAOU010000009.1"/>
</dbReference>
<dbReference type="SUPFAM" id="SSF88697">
    <property type="entry name" value="PUA domain-like"/>
    <property type="match status" value="1"/>
</dbReference>
<dbReference type="SUPFAM" id="SSF75217">
    <property type="entry name" value="alpha/beta knot"/>
    <property type="match status" value="1"/>
</dbReference>
<comment type="subcellular location">
    <subcellularLocation>
        <location evidence="1 12">Cytoplasm</location>
    </subcellularLocation>
</comment>
<keyword evidence="16" id="KW-1185">Reference proteome</keyword>
<dbReference type="Pfam" id="PF04452">
    <property type="entry name" value="Methyltrans_RNA"/>
    <property type="match status" value="1"/>
</dbReference>
<dbReference type="Pfam" id="PF20260">
    <property type="entry name" value="PUA_4"/>
    <property type="match status" value="1"/>
</dbReference>
<dbReference type="GO" id="GO:0032259">
    <property type="term" value="P:methylation"/>
    <property type="evidence" value="ECO:0007669"/>
    <property type="project" value="UniProtKB-KW"/>
</dbReference>
<dbReference type="GO" id="GO:0008168">
    <property type="term" value="F:methyltransferase activity"/>
    <property type="evidence" value="ECO:0007669"/>
    <property type="project" value="UniProtKB-KW"/>
</dbReference>
<comment type="caution">
    <text evidence="15">The sequence shown here is derived from an EMBL/GenBank/DDBJ whole genome shotgun (WGS) entry which is preliminary data.</text>
</comment>
<evidence type="ECO:0000256" key="7">
    <source>
        <dbReference type="ARBA" id="ARBA00022603"/>
    </source>
</evidence>
<feature type="domain" description="Ribosomal RNA small subunit methyltransferase E PUA-like" evidence="14">
    <location>
        <begin position="25"/>
        <end position="70"/>
    </location>
</feature>
<dbReference type="EMBL" id="BMLQ01000006">
    <property type="protein sequence ID" value="GGO46466.1"/>
    <property type="molecule type" value="Genomic_DNA"/>
</dbReference>
<keyword evidence="7 12" id="KW-0489">Methyltransferase</keyword>
<evidence type="ECO:0000259" key="14">
    <source>
        <dbReference type="Pfam" id="PF20260"/>
    </source>
</evidence>
<proteinExistence type="inferred from homology"/>
<feature type="domain" description="Ribosomal RNA small subunit methyltransferase E methyltransferase" evidence="13">
    <location>
        <begin position="79"/>
        <end position="251"/>
    </location>
</feature>
<evidence type="ECO:0000256" key="4">
    <source>
        <dbReference type="ARBA" id="ARBA00013673"/>
    </source>
</evidence>
<evidence type="ECO:0000313" key="16">
    <source>
        <dbReference type="Proteomes" id="UP000642509"/>
    </source>
</evidence>
<gene>
    <name evidence="15" type="ORF">GCM10010977_21480</name>
</gene>
<keyword evidence="8 12" id="KW-0808">Transferase</keyword>
<comment type="catalytic activity">
    <reaction evidence="11 12">
        <text>uridine(1498) in 16S rRNA + S-adenosyl-L-methionine = N(3)-methyluridine(1498) in 16S rRNA + S-adenosyl-L-homocysteine + H(+)</text>
        <dbReference type="Rhea" id="RHEA:42920"/>
        <dbReference type="Rhea" id="RHEA-COMP:10283"/>
        <dbReference type="Rhea" id="RHEA-COMP:10284"/>
        <dbReference type="ChEBI" id="CHEBI:15378"/>
        <dbReference type="ChEBI" id="CHEBI:57856"/>
        <dbReference type="ChEBI" id="CHEBI:59789"/>
        <dbReference type="ChEBI" id="CHEBI:65315"/>
        <dbReference type="ChEBI" id="CHEBI:74502"/>
        <dbReference type="EC" id="2.1.1.193"/>
    </reaction>
</comment>
<dbReference type="PIRSF" id="PIRSF015601">
    <property type="entry name" value="MTase_slr0722"/>
    <property type="match status" value="1"/>
</dbReference>
<dbReference type="NCBIfam" id="NF008693">
    <property type="entry name" value="PRK11713.2-3"/>
    <property type="match status" value="1"/>
</dbReference>
<dbReference type="InterPro" id="IPR029028">
    <property type="entry name" value="Alpha/beta_knot_MTases"/>
</dbReference>
<dbReference type="CDD" id="cd18084">
    <property type="entry name" value="RsmE-like"/>
    <property type="match status" value="1"/>
</dbReference>
<organism evidence="15 16">
    <name type="scientific">Citricoccus zhacaiensis</name>
    <dbReference type="NCBI Taxonomy" id="489142"/>
    <lineage>
        <taxon>Bacteria</taxon>
        <taxon>Bacillati</taxon>
        <taxon>Actinomycetota</taxon>
        <taxon>Actinomycetes</taxon>
        <taxon>Micrococcales</taxon>
        <taxon>Micrococcaceae</taxon>
        <taxon>Citricoccus</taxon>
    </lineage>
</organism>
<keyword evidence="9 12" id="KW-0949">S-adenosyl-L-methionine</keyword>
<dbReference type="InterPro" id="IPR029026">
    <property type="entry name" value="tRNA_m1G_MTases_N"/>
</dbReference>
<dbReference type="InterPro" id="IPR015947">
    <property type="entry name" value="PUA-like_sf"/>
</dbReference>
<keyword evidence="5 12" id="KW-0963">Cytoplasm</keyword>
<comment type="function">
    <text evidence="10 12">Specifically methylates the N3 position of the uracil ring of uridine 1498 (m3U1498) in 16S rRNA. Acts on the fully assembled 30S ribosomal subunit.</text>
</comment>
<evidence type="ECO:0000313" key="15">
    <source>
        <dbReference type="EMBL" id="GGO46466.1"/>
    </source>
</evidence>
<comment type="similarity">
    <text evidence="2 12">Belongs to the RNA methyltransferase RsmE family.</text>
</comment>
<protein>
    <recommendedName>
        <fullName evidence="4 12">Ribosomal RNA small subunit methyltransferase E</fullName>
        <ecNumber evidence="3 12">2.1.1.193</ecNumber>
    </recommendedName>
</protein>
<evidence type="ECO:0000256" key="11">
    <source>
        <dbReference type="ARBA" id="ARBA00047944"/>
    </source>
</evidence>
<evidence type="ECO:0000256" key="6">
    <source>
        <dbReference type="ARBA" id="ARBA00022552"/>
    </source>
</evidence>
<evidence type="ECO:0000256" key="10">
    <source>
        <dbReference type="ARBA" id="ARBA00025699"/>
    </source>
</evidence>
<dbReference type="InterPro" id="IPR046886">
    <property type="entry name" value="RsmE_MTase_dom"/>
</dbReference>
<evidence type="ECO:0000256" key="1">
    <source>
        <dbReference type="ARBA" id="ARBA00004496"/>
    </source>
</evidence>
<reference evidence="16" key="1">
    <citation type="journal article" date="2019" name="Int. J. Syst. Evol. Microbiol.">
        <title>The Global Catalogue of Microorganisms (GCM) 10K type strain sequencing project: providing services to taxonomists for standard genome sequencing and annotation.</title>
        <authorList>
            <consortium name="The Broad Institute Genomics Platform"/>
            <consortium name="The Broad Institute Genome Sequencing Center for Infectious Disease"/>
            <person name="Wu L."/>
            <person name="Ma J."/>
        </authorList>
    </citation>
    <scope>NUCLEOTIDE SEQUENCE [LARGE SCALE GENOMIC DNA]</scope>
    <source>
        <strain evidence="16">CGMCC 1.7064</strain>
    </source>
</reference>
<dbReference type="Gene3D" id="3.40.1280.10">
    <property type="match status" value="1"/>
</dbReference>
<dbReference type="Proteomes" id="UP000642509">
    <property type="component" value="Unassembled WGS sequence"/>
</dbReference>
<dbReference type="NCBIfam" id="TIGR00046">
    <property type="entry name" value="RsmE family RNA methyltransferase"/>
    <property type="match status" value="1"/>
</dbReference>
<evidence type="ECO:0000259" key="13">
    <source>
        <dbReference type="Pfam" id="PF04452"/>
    </source>
</evidence>
<keyword evidence="6 12" id="KW-0698">rRNA processing</keyword>